<dbReference type="OrthoDB" id="225238at2"/>
<dbReference type="PANTHER" id="PTHR35841">
    <property type="entry name" value="PHOSPHONATES-BINDING PERIPLASMIC PROTEIN"/>
    <property type="match status" value="1"/>
</dbReference>
<dbReference type="PANTHER" id="PTHR35841:SF1">
    <property type="entry name" value="PHOSPHONATES-BINDING PERIPLASMIC PROTEIN"/>
    <property type="match status" value="1"/>
</dbReference>
<dbReference type="EMBL" id="FXXP01000002">
    <property type="protein sequence ID" value="SMX29289.1"/>
    <property type="molecule type" value="Genomic_DNA"/>
</dbReference>
<dbReference type="Pfam" id="PF12974">
    <property type="entry name" value="Phosphonate-bd"/>
    <property type="match status" value="1"/>
</dbReference>
<dbReference type="Gene3D" id="3.40.190.10">
    <property type="entry name" value="Periplasmic binding protein-like II"/>
    <property type="match status" value="2"/>
</dbReference>
<evidence type="ECO:0000313" key="2">
    <source>
        <dbReference type="EMBL" id="SMX29289.1"/>
    </source>
</evidence>
<proteinExistence type="predicted"/>
<dbReference type="RefSeq" id="WP_099247196.1">
    <property type="nucleotide sequence ID" value="NZ_FXXP01000002.1"/>
</dbReference>
<keyword evidence="3" id="KW-1185">Reference proteome</keyword>
<name>A0A238JF72_9RHOB</name>
<dbReference type="AlphaFoldDB" id="A0A238JF72"/>
<keyword evidence="1" id="KW-0732">Signal</keyword>
<evidence type="ECO:0000313" key="3">
    <source>
        <dbReference type="Proteomes" id="UP000225972"/>
    </source>
</evidence>
<dbReference type="SUPFAM" id="SSF53850">
    <property type="entry name" value="Periplasmic binding protein-like II"/>
    <property type="match status" value="1"/>
</dbReference>
<gene>
    <name evidence="2" type="primary">phnD_5</name>
    <name evidence="2" type="ORF">TRP8649_03422</name>
</gene>
<dbReference type="Proteomes" id="UP000225972">
    <property type="component" value="Unassembled WGS sequence"/>
</dbReference>
<evidence type="ECO:0000256" key="1">
    <source>
        <dbReference type="SAM" id="SignalP"/>
    </source>
</evidence>
<feature type="signal peptide" evidence="1">
    <location>
        <begin position="1"/>
        <end position="19"/>
    </location>
</feature>
<protein>
    <submittedName>
        <fullName evidence="2">Phosphate-import protein PhnD</fullName>
    </submittedName>
</protein>
<accession>A0A238JF72</accession>
<reference evidence="3" key="1">
    <citation type="submission" date="2017-05" db="EMBL/GenBank/DDBJ databases">
        <authorList>
            <person name="Rodrigo-Torres L."/>
            <person name="Arahal R. D."/>
            <person name="Lucena T."/>
        </authorList>
    </citation>
    <scope>NUCLEOTIDE SEQUENCE [LARGE SCALE GENOMIC DNA]</scope>
    <source>
        <strain evidence="3">CECT 8649</strain>
    </source>
</reference>
<sequence length="295" mass="32762">MRAIILSLFFAITGVLAQAETLTLGSVNDNVRKHLDRFAPLAAYLERELVDHGITEVEISVLPTSQDMVEALSTDRVDLFFDSPLVAARVAREAGAEPFLRRWKRGVGSYHSLIIVPTDSPLQSIEDLVGRRIGFQDPDSTSGFLLPLDMVLQAGLDVIELPNREADFSSSSLGYVFTQDDKNTVLWLAKGWIDAAATDPRGFAMLEKARPGQYRALAQSMEVPRQVVIARKGLSPELAEIIKQKLIALEGSDEGKKIMKKFHKTTRFDEFPDGVEATFAPIYALLSRLDVLRLY</sequence>
<organism evidence="2 3">
    <name type="scientific">Pelagimonas phthalicica</name>
    <dbReference type="NCBI Taxonomy" id="1037362"/>
    <lineage>
        <taxon>Bacteria</taxon>
        <taxon>Pseudomonadati</taxon>
        <taxon>Pseudomonadota</taxon>
        <taxon>Alphaproteobacteria</taxon>
        <taxon>Rhodobacterales</taxon>
        <taxon>Roseobacteraceae</taxon>
        <taxon>Pelagimonas</taxon>
    </lineage>
</organism>
<feature type="chain" id="PRO_5012669589" evidence="1">
    <location>
        <begin position="20"/>
        <end position="295"/>
    </location>
</feature>